<dbReference type="EMBL" id="JBHUHR010000021">
    <property type="protein sequence ID" value="MFD2034522.1"/>
    <property type="molecule type" value="Genomic_DNA"/>
</dbReference>
<organism evidence="1 2">
    <name type="scientific">Belliella marina</name>
    <dbReference type="NCBI Taxonomy" id="1644146"/>
    <lineage>
        <taxon>Bacteria</taxon>
        <taxon>Pseudomonadati</taxon>
        <taxon>Bacteroidota</taxon>
        <taxon>Cytophagia</taxon>
        <taxon>Cytophagales</taxon>
        <taxon>Cyclobacteriaceae</taxon>
        <taxon>Belliella</taxon>
    </lineage>
</organism>
<gene>
    <name evidence="1" type="ORF">ACFSKL_06970</name>
</gene>
<evidence type="ECO:0000313" key="1">
    <source>
        <dbReference type="EMBL" id="MFD2034522.1"/>
    </source>
</evidence>
<protein>
    <submittedName>
        <fullName evidence="1">Uncharacterized protein</fullName>
    </submittedName>
</protein>
<reference evidence="2" key="1">
    <citation type="journal article" date="2019" name="Int. J. Syst. Evol. Microbiol.">
        <title>The Global Catalogue of Microorganisms (GCM) 10K type strain sequencing project: providing services to taxonomists for standard genome sequencing and annotation.</title>
        <authorList>
            <consortium name="The Broad Institute Genomics Platform"/>
            <consortium name="The Broad Institute Genome Sequencing Center for Infectious Disease"/>
            <person name="Wu L."/>
            <person name="Ma J."/>
        </authorList>
    </citation>
    <scope>NUCLEOTIDE SEQUENCE [LARGE SCALE GENOMIC DNA]</scope>
    <source>
        <strain evidence="2">CGMCC 1.15180</strain>
    </source>
</reference>
<dbReference type="Proteomes" id="UP001597361">
    <property type="component" value="Unassembled WGS sequence"/>
</dbReference>
<evidence type="ECO:0000313" key="2">
    <source>
        <dbReference type="Proteomes" id="UP001597361"/>
    </source>
</evidence>
<proteinExistence type="predicted"/>
<accession>A0ABW4VJM2</accession>
<keyword evidence="2" id="KW-1185">Reference proteome</keyword>
<sequence length="175" mass="19743">MISLFNSIVTVFVLLSCQAEGNLQEEVLKGVLRESLLVYDLYDSNLSKGIIAVNDTSILLSEGDKESISRHLEEIIDGDGIKDILIDRLLDQQSKNTVLELNLPNLKLQSKVEPTDNVIGRVYFSNVITIKDKPSLVLFFYRFRCGNNCGSGNIVFARLRKGKWELESVYPLYVI</sequence>
<comment type="caution">
    <text evidence="1">The sequence shown here is derived from an EMBL/GenBank/DDBJ whole genome shotgun (WGS) entry which is preliminary data.</text>
</comment>
<dbReference type="RefSeq" id="WP_376884765.1">
    <property type="nucleotide sequence ID" value="NZ_JBHUHR010000021.1"/>
</dbReference>
<name>A0ABW4VJM2_9BACT</name>